<dbReference type="AlphaFoldDB" id="A0A412AVQ7"/>
<comment type="similarity">
    <text evidence="2">Belongs to the tRNA methyltransferase O family.</text>
</comment>
<dbReference type="Gene3D" id="2.40.30.70">
    <property type="entry name" value="YaeB-like"/>
    <property type="match status" value="1"/>
</dbReference>
<dbReference type="PANTHER" id="PTHR12818">
    <property type="entry name" value="TRNA (ADENINE(37)-N6)-METHYLTRANSFERASE"/>
    <property type="match status" value="1"/>
</dbReference>
<dbReference type="NCBIfam" id="TIGR00104">
    <property type="entry name" value="tRNA_TsaA"/>
    <property type="match status" value="1"/>
</dbReference>
<dbReference type="InterPro" id="IPR040372">
    <property type="entry name" value="YaeB-like"/>
</dbReference>
<dbReference type="SUPFAM" id="SSF118196">
    <property type="entry name" value="YaeB-like"/>
    <property type="match status" value="1"/>
</dbReference>
<protein>
    <submittedName>
        <fullName evidence="4">tRNA (N6-threonylcarbamoyladenosine(37)-N6)-methyltransferase TrmO</fullName>
    </submittedName>
</protein>
<accession>A0A412AVQ7</accession>
<reference evidence="4 5" key="1">
    <citation type="submission" date="2018-08" db="EMBL/GenBank/DDBJ databases">
        <title>A genome reference for cultivated species of the human gut microbiota.</title>
        <authorList>
            <person name="Zou Y."/>
            <person name="Xue W."/>
            <person name="Luo G."/>
        </authorList>
    </citation>
    <scope>NUCLEOTIDE SEQUENCE [LARGE SCALE GENOMIC DNA]</scope>
    <source>
        <strain evidence="4 5">AF28-26</strain>
    </source>
</reference>
<comment type="caution">
    <text evidence="4">The sequence shown here is derived from an EMBL/GenBank/DDBJ whole genome shotgun (WGS) entry which is preliminary data.</text>
</comment>
<dbReference type="GO" id="GO:0008168">
    <property type="term" value="F:methyltransferase activity"/>
    <property type="evidence" value="ECO:0007669"/>
    <property type="project" value="UniProtKB-KW"/>
</dbReference>
<dbReference type="PROSITE" id="PS01318">
    <property type="entry name" value="TSAA_1"/>
    <property type="match status" value="1"/>
</dbReference>
<name>A0A412AVQ7_9FIRM</name>
<evidence type="ECO:0000313" key="4">
    <source>
        <dbReference type="EMBL" id="RGQ37686.1"/>
    </source>
</evidence>
<dbReference type="InterPro" id="IPR023368">
    <property type="entry name" value="UPF0066_cons_site"/>
</dbReference>
<evidence type="ECO:0000259" key="3">
    <source>
        <dbReference type="PROSITE" id="PS51668"/>
    </source>
</evidence>
<feature type="domain" description="TsaA-like" evidence="3">
    <location>
        <begin position="7"/>
        <end position="149"/>
    </location>
</feature>
<dbReference type="InterPro" id="IPR036414">
    <property type="entry name" value="YaeB_N_sf"/>
</dbReference>
<sequence length="232" mass="25905">MSKEMPMRVIAHIHNDFSSKFGIPRQSGLVDSLISTIVFEPEFRNPDAFRGLDGYSHIWLLWQFSEAVRRNWSPTVRPPRLGGNTRMGVFATRSPFRPNAIGLSCVRLEKVELHTAFGPVLYVAGADLMDGSPIFDIKPYLAYCDSHPEALEGFTGAVNKPALHVEFPQELLERLPQGCREGLLEILAQDPRPGYQNEPNRVYGMPFAGFEIGFTVAGTILTVCRVEENGVQ</sequence>
<dbReference type="PANTHER" id="PTHR12818:SF0">
    <property type="entry name" value="TRNA (ADENINE(37)-N6)-METHYLTRANSFERASE"/>
    <property type="match status" value="1"/>
</dbReference>
<dbReference type="GO" id="GO:0032259">
    <property type="term" value="P:methylation"/>
    <property type="evidence" value="ECO:0007669"/>
    <property type="project" value="UniProtKB-KW"/>
</dbReference>
<dbReference type="PROSITE" id="PS51668">
    <property type="entry name" value="TSAA_2"/>
    <property type="match status" value="1"/>
</dbReference>
<organism evidence="4 5">
    <name type="scientific">[Clostridium] leptum</name>
    <dbReference type="NCBI Taxonomy" id="1535"/>
    <lineage>
        <taxon>Bacteria</taxon>
        <taxon>Bacillati</taxon>
        <taxon>Bacillota</taxon>
        <taxon>Clostridia</taxon>
        <taxon>Eubacteriales</taxon>
        <taxon>Oscillospiraceae</taxon>
        <taxon>Oscillospiraceae incertae sedis</taxon>
    </lineage>
</organism>
<dbReference type="Pfam" id="PF01980">
    <property type="entry name" value="TrmO_N"/>
    <property type="match status" value="1"/>
</dbReference>
<dbReference type="Gene3D" id="3.30.2310.10">
    <property type="entry name" value="YaeB-like"/>
    <property type="match status" value="1"/>
</dbReference>
<keyword evidence="4" id="KW-0808">Transferase</keyword>
<dbReference type="InterPro" id="IPR041369">
    <property type="entry name" value="TrmO_C"/>
</dbReference>
<dbReference type="InterPro" id="IPR036413">
    <property type="entry name" value="YaeB-like_sf"/>
</dbReference>
<keyword evidence="1" id="KW-0949">S-adenosyl-L-methionine</keyword>
<keyword evidence="4" id="KW-0489">Methyltransferase</keyword>
<dbReference type="EMBL" id="QRTC01000045">
    <property type="protein sequence ID" value="RGQ37686.1"/>
    <property type="molecule type" value="Genomic_DNA"/>
</dbReference>
<evidence type="ECO:0000256" key="1">
    <source>
        <dbReference type="ARBA" id="ARBA00022691"/>
    </source>
</evidence>
<dbReference type="Proteomes" id="UP000284751">
    <property type="component" value="Unassembled WGS sequence"/>
</dbReference>
<gene>
    <name evidence="4" type="primary">tsaA</name>
    <name evidence="4" type="ORF">DWY99_10535</name>
</gene>
<dbReference type="Pfam" id="PF18389">
    <property type="entry name" value="TrmO_C"/>
    <property type="match status" value="1"/>
</dbReference>
<evidence type="ECO:0000256" key="2">
    <source>
        <dbReference type="ARBA" id="ARBA00033753"/>
    </source>
</evidence>
<evidence type="ECO:0000313" key="5">
    <source>
        <dbReference type="Proteomes" id="UP000284751"/>
    </source>
</evidence>
<proteinExistence type="inferred from homology"/>
<dbReference type="InterPro" id="IPR023370">
    <property type="entry name" value="TrmO-like_N"/>
</dbReference>
<dbReference type="CDD" id="cd09281">
    <property type="entry name" value="UPF0066"/>
    <property type="match status" value="1"/>
</dbReference>